<gene>
    <name evidence="1" type="ORF">S06H3_54389</name>
</gene>
<sequence>MERIGGGIGYGSYGVRRGSSEFENAHIHSGIIETKDP</sequence>
<organism evidence="1">
    <name type="scientific">marine sediment metagenome</name>
    <dbReference type="NCBI Taxonomy" id="412755"/>
    <lineage>
        <taxon>unclassified sequences</taxon>
        <taxon>metagenomes</taxon>
        <taxon>ecological metagenomes</taxon>
    </lineage>
</organism>
<accession>X1QHL1</accession>
<comment type="caution">
    <text evidence="1">The sequence shown here is derived from an EMBL/GenBank/DDBJ whole genome shotgun (WGS) entry which is preliminary data.</text>
</comment>
<dbReference type="EMBL" id="BARV01034776">
    <property type="protein sequence ID" value="GAI50480.1"/>
    <property type="molecule type" value="Genomic_DNA"/>
</dbReference>
<proteinExistence type="predicted"/>
<name>X1QHL1_9ZZZZ</name>
<dbReference type="AlphaFoldDB" id="X1QHL1"/>
<evidence type="ECO:0000313" key="1">
    <source>
        <dbReference type="EMBL" id="GAI50480.1"/>
    </source>
</evidence>
<feature type="non-terminal residue" evidence="1">
    <location>
        <position position="37"/>
    </location>
</feature>
<reference evidence="1" key="1">
    <citation type="journal article" date="2014" name="Front. Microbiol.">
        <title>High frequency of phylogenetically diverse reductive dehalogenase-homologous genes in deep subseafloor sedimentary metagenomes.</title>
        <authorList>
            <person name="Kawai M."/>
            <person name="Futagami T."/>
            <person name="Toyoda A."/>
            <person name="Takaki Y."/>
            <person name="Nishi S."/>
            <person name="Hori S."/>
            <person name="Arai W."/>
            <person name="Tsubouchi T."/>
            <person name="Morono Y."/>
            <person name="Uchiyama I."/>
            <person name="Ito T."/>
            <person name="Fujiyama A."/>
            <person name="Inagaki F."/>
            <person name="Takami H."/>
        </authorList>
    </citation>
    <scope>NUCLEOTIDE SEQUENCE</scope>
    <source>
        <strain evidence="1">Expedition CK06-06</strain>
    </source>
</reference>
<protein>
    <submittedName>
        <fullName evidence="1">Uncharacterized protein</fullName>
    </submittedName>
</protein>